<name>A0A1Z5H462_9LACO</name>
<dbReference type="InterPro" id="IPR036390">
    <property type="entry name" value="WH_DNA-bd_sf"/>
</dbReference>
<dbReference type="CDD" id="cd07153">
    <property type="entry name" value="Fur_like"/>
    <property type="match status" value="1"/>
</dbReference>
<dbReference type="OrthoDB" id="8659436at2"/>
<evidence type="ECO:0000256" key="3">
    <source>
        <dbReference type="ARBA" id="ARBA00022833"/>
    </source>
</evidence>
<dbReference type="Proteomes" id="UP000198402">
    <property type="component" value="Unassembled WGS sequence"/>
</dbReference>
<keyword evidence="7" id="KW-0479">Metal-binding</keyword>
<organism evidence="8 9">
    <name type="scientific">Secundilactobacillus silagei JCM 19001</name>
    <dbReference type="NCBI Taxonomy" id="1302250"/>
    <lineage>
        <taxon>Bacteria</taxon>
        <taxon>Bacillati</taxon>
        <taxon>Bacillota</taxon>
        <taxon>Bacilli</taxon>
        <taxon>Lactobacillales</taxon>
        <taxon>Lactobacillaceae</taxon>
        <taxon>Secundilactobacillus</taxon>
    </lineage>
</organism>
<dbReference type="STRING" id="1302250.GCA_001313225_00133"/>
<dbReference type="GO" id="GO:1900376">
    <property type="term" value="P:regulation of secondary metabolite biosynthetic process"/>
    <property type="evidence" value="ECO:0007669"/>
    <property type="project" value="TreeGrafter"/>
</dbReference>
<dbReference type="InterPro" id="IPR043135">
    <property type="entry name" value="Fur_C"/>
</dbReference>
<evidence type="ECO:0000256" key="2">
    <source>
        <dbReference type="ARBA" id="ARBA00022491"/>
    </source>
</evidence>
<keyword evidence="9" id="KW-1185">Reference proteome</keyword>
<dbReference type="GO" id="GO:0045892">
    <property type="term" value="P:negative regulation of DNA-templated transcription"/>
    <property type="evidence" value="ECO:0007669"/>
    <property type="project" value="TreeGrafter"/>
</dbReference>
<protein>
    <submittedName>
        <fullName evidence="8">Fur family transcriptional regulator</fullName>
    </submittedName>
</protein>
<feature type="binding site" evidence="7">
    <location>
        <position position="142"/>
    </location>
    <ligand>
        <name>Zn(2+)</name>
        <dbReference type="ChEBI" id="CHEBI:29105"/>
    </ligand>
</feature>
<evidence type="ECO:0000256" key="6">
    <source>
        <dbReference type="ARBA" id="ARBA00023163"/>
    </source>
</evidence>
<comment type="cofactor">
    <cofactor evidence="7">
        <name>Zn(2+)</name>
        <dbReference type="ChEBI" id="CHEBI:29105"/>
    </cofactor>
    <text evidence="7">Binds 1 zinc ion per subunit.</text>
</comment>
<dbReference type="RefSeq" id="WP_054653665.1">
    <property type="nucleotide sequence ID" value="NZ_BBFL01000001.1"/>
</dbReference>
<evidence type="ECO:0000256" key="5">
    <source>
        <dbReference type="ARBA" id="ARBA00023125"/>
    </source>
</evidence>
<dbReference type="PANTHER" id="PTHR33202">
    <property type="entry name" value="ZINC UPTAKE REGULATION PROTEIN"/>
    <property type="match status" value="1"/>
</dbReference>
<evidence type="ECO:0000256" key="1">
    <source>
        <dbReference type="ARBA" id="ARBA00007957"/>
    </source>
</evidence>
<dbReference type="Gene3D" id="1.10.10.10">
    <property type="entry name" value="Winged helix-like DNA-binding domain superfamily/Winged helix DNA-binding domain"/>
    <property type="match status" value="1"/>
</dbReference>
<keyword evidence="3 7" id="KW-0862">Zinc</keyword>
<feature type="binding site" evidence="7">
    <location>
        <position position="101"/>
    </location>
    <ligand>
        <name>Zn(2+)</name>
        <dbReference type="ChEBI" id="CHEBI:29105"/>
    </ligand>
</feature>
<evidence type="ECO:0000256" key="4">
    <source>
        <dbReference type="ARBA" id="ARBA00023015"/>
    </source>
</evidence>
<reference evidence="8 9" key="1">
    <citation type="submission" date="2015-11" db="EMBL/GenBank/DDBJ databases">
        <title>Draft genome sequences of new species of the genus Lactobacillus isolated from orchardgrass silage.</title>
        <authorList>
            <person name="Tohno M."/>
            <person name="Tanizawa Y."/>
            <person name="Arita M."/>
        </authorList>
    </citation>
    <scope>NUCLEOTIDE SEQUENCE [LARGE SCALE GENOMIC DNA]</scope>
    <source>
        <strain evidence="8 9">IWT126</strain>
    </source>
</reference>
<dbReference type="Pfam" id="PF01475">
    <property type="entry name" value="FUR"/>
    <property type="match status" value="1"/>
</dbReference>
<gene>
    <name evidence="8" type="primary">fur_1</name>
    <name evidence="8" type="ORF">IWT126_00091</name>
</gene>
<proteinExistence type="inferred from homology"/>
<dbReference type="PANTHER" id="PTHR33202:SF8">
    <property type="entry name" value="PEROXIDE-RESPONSIVE REPRESSOR PERR"/>
    <property type="match status" value="1"/>
</dbReference>
<dbReference type="GO" id="GO:0008270">
    <property type="term" value="F:zinc ion binding"/>
    <property type="evidence" value="ECO:0007669"/>
    <property type="project" value="TreeGrafter"/>
</dbReference>
<evidence type="ECO:0000313" key="9">
    <source>
        <dbReference type="Proteomes" id="UP000198402"/>
    </source>
</evidence>
<dbReference type="InterPro" id="IPR036388">
    <property type="entry name" value="WH-like_DNA-bd_sf"/>
</dbReference>
<comment type="caution">
    <text evidence="8">The sequence shown here is derived from an EMBL/GenBank/DDBJ whole genome shotgun (WGS) entry which is preliminary data.</text>
</comment>
<dbReference type="EMBL" id="BCMG01000001">
    <property type="protein sequence ID" value="GAT17835.1"/>
    <property type="molecule type" value="Genomic_DNA"/>
</dbReference>
<dbReference type="Gene3D" id="3.30.1490.190">
    <property type="match status" value="1"/>
</dbReference>
<dbReference type="GO" id="GO:0003700">
    <property type="term" value="F:DNA-binding transcription factor activity"/>
    <property type="evidence" value="ECO:0007669"/>
    <property type="project" value="InterPro"/>
</dbReference>
<evidence type="ECO:0000313" key="8">
    <source>
        <dbReference type="EMBL" id="GAT17835.1"/>
    </source>
</evidence>
<keyword evidence="4" id="KW-0805">Transcription regulation</keyword>
<sequence length="154" mass="17393">MKAPDDTLSTALQKLREQHVRITPQRKLILDYLMNHENHPPVEEIYKELAPQMSSLSLATVYNTLKLFVELGIVIEIPNENGGVRYDFFGRPHYHAICENCGKVTDIYDPNLPQIDGMLQNTAKKQSGYTFNACHIELYGICPECQAKGVTLAS</sequence>
<dbReference type="InterPro" id="IPR002481">
    <property type="entry name" value="FUR"/>
</dbReference>
<keyword evidence="6" id="KW-0804">Transcription</keyword>
<accession>A0A1Z5H462</accession>
<feature type="binding site" evidence="7">
    <location>
        <position position="98"/>
    </location>
    <ligand>
        <name>Zn(2+)</name>
        <dbReference type="ChEBI" id="CHEBI:29105"/>
    </ligand>
</feature>
<comment type="similarity">
    <text evidence="1">Belongs to the Fur family.</text>
</comment>
<dbReference type="AlphaFoldDB" id="A0A1Z5H462"/>
<dbReference type="SUPFAM" id="SSF46785">
    <property type="entry name" value="Winged helix' DNA-binding domain"/>
    <property type="match status" value="1"/>
</dbReference>
<evidence type="ECO:0000256" key="7">
    <source>
        <dbReference type="PIRSR" id="PIRSR602481-1"/>
    </source>
</evidence>
<keyword evidence="2" id="KW-0678">Repressor</keyword>
<dbReference type="GO" id="GO:0000976">
    <property type="term" value="F:transcription cis-regulatory region binding"/>
    <property type="evidence" value="ECO:0007669"/>
    <property type="project" value="TreeGrafter"/>
</dbReference>
<keyword evidence="5" id="KW-0238">DNA-binding</keyword>
<feature type="binding site" evidence="7">
    <location>
        <position position="145"/>
    </location>
    <ligand>
        <name>Zn(2+)</name>
        <dbReference type="ChEBI" id="CHEBI:29105"/>
    </ligand>
</feature>